<dbReference type="PANTHER" id="PTHR23288:SF40">
    <property type="entry name" value="OCEL DOMAIN-CONTAINING PROTEIN"/>
    <property type="match status" value="1"/>
</dbReference>
<dbReference type="Proteomes" id="UP001652581">
    <property type="component" value="Chromosome X"/>
</dbReference>
<feature type="compositionally biased region" description="Polar residues" evidence="7">
    <location>
        <begin position="358"/>
        <end position="369"/>
    </location>
</feature>
<dbReference type="SUPFAM" id="SSF46785">
    <property type="entry name" value="Winged helix' DNA-binding domain"/>
    <property type="match status" value="1"/>
</dbReference>
<evidence type="ECO:0000256" key="6">
    <source>
        <dbReference type="PROSITE-ProRule" id="PRU01324"/>
    </source>
</evidence>
<dbReference type="PROSITE" id="PS51980">
    <property type="entry name" value="OCEL"/>
    <property type="match status" value="1"/>
</dbReference>
<feature type="region of interest" description="Disordered" evidence="7">
    <location>
        <begin position="136"/>
        <end position="194"/>
    </location>
</feature>
<keyword evidence="4" id="KW-0804">Transcription</keyword>
<keyword evidence="9" id="KW-1185">Reference proteome</keyword>
<dbReference type="Gene3D" id="1.10.10.2670">
    <property type="entry name" value="E3 ubiquitin-protein ligase"/>
    <property type="match status" value="1"/>
</dbReference>
<protein>
    <submittedName>
        <fullName evidence="10">RNA polymerase II elongation factor ELL2-like</fullName>
    </submittedName>
</protein>
<comment type="subcellular location">
    <subcellularLocation>
        <location evidence="1">Nucleus</location>
    </subcellularLocation>
</comment>
<dbReference type="InterPro" id="IPR010844">
    <property type="entry name" value="Occludin_ELL"/>
</dbReference>
<dbReference type="Gene3D" id="6.10.140.340">
    <property type="match status" value="1"/>
</dbReference>
<evidence type="ECO:0000313" key="9">
    <source>
        <dbReference type="Proteomes" id="UP001652581"/>
    </source>
</evidence>
<evidence type="ECO:0000313" key="10">
    <source>
        <dbReference type="RefSeq" id="XP_072812663.1"/>
    </source>
</evidence>
<evidence type="ECO:0000256" key="7">
    <source>
        <dbReference type="SAM" id="MobiDB-lite"/>
    </source>
</evidence>
<dbReference type="InterPro" id="IPR031176">
    <property type="entry name" value="ELL/occludin"/>
</dbReference>
<feature type="compositionally biased region" description="Polar residues" evidence="7">
    <location>
        <begin position="138"/>
        <end position="148"/>
    </location>
</feature>
<dbReference type="SUPFAM" id="SSF144292">
    <property type="entry name" value="occludin/ELL-like"/>
    <property type="match status" value="1"/>
</dbReference>
<evidence type="ECO:0000256" key="2">
    <source>
        <dbReference type="ARBA" id="ARBA00009171"/>
    </source>
</evidence>
<dbReference type="Pfam" id="PF10390">
    <property type="entry name" value="ELL"/>
    <property type="match status" value="1"/>
</dbReference>
<feature type="compositionally biased region" description="Polar residues" evidence="7">
    <location>
        <begin position="421"/>
        <end position="431"/>
    </location>
</feature>
<feature type="domain" description="OCEL" evidence="8">
    <location>
        <begin position="519"/>
        <end position="629"/>
    </location>
</feature>
<dbReference type="PANTHER" id="PTHR23288">
    <property type="entry name" value="OCCLUDIN AND RNA POLYMERASE II ELONGATION FACTOR ELL"/>
    <property type="match status" value="1"/>
</dbReference>
<evidence type="ECO:0000256" key="5">
    <source>
        <dbReference type="ARBA" id="ARBA00023242"/>
    </source>
</evidence>
<evidence type="ECO:0000256" key="3">
    <source>
        <dbReference type="ARBA" id="ARBA00023015"/>
    </source>
</evidence>
<dbReference type="InterPro" id="IPR019464">
    <property type="entry name" value="ELL_N"/>
</dbReference>
<keyword evidence="3" id="KW-0805">Transcription regulation</keyword>
<evidence type="ECO:0000256" key="1">
    <source>
        <dbReference type="ARBA" id="ARBA00004123"/>
    </source>
</evidence>
<feature type="region of interest" description="Disordered" evidence="7">
    <location>
        <begin position="486"/>
        <end position="511"/>
    </location>
</feature>
<feature type="region of interest" description="Disordered" evidence="7">
    <location>
        <begin position="350"/>
        <end position="435"/>
    </location>
</feature>
<evidence type="ECO:0000259" key="8">
    <source>
        <dbReference type="PROSITE" id="PS51980"/>
    </source>
</evidence>
<feature type="compositionally biased region" description="Low complexity" evidence="7">
    <location>
        <begin position="400"/>
        <end position="409"/>
    </location>
</feature>
<reference evidence="10" key="1">
    <citation type="submission" date="2025-08" db="UniProtKB">
        <authorList>
            <consortium name="RefSeq"/>
        </authorList>
    </citation>
    <scope>IDENTIFICATION</scope>
</reference>
<evidence type="ECO:0000256" key="4">
    <source>
        <dbReference type="ARBA" id="ARBA00023163"/>
    </source>
</evidence>
<dbReference type="InterPro" id="IPR042065">
    <property type="entry name" value="E3_ELL-like"/>
</dbReference>
<keyword evidence="5" id="KW-0539">Nucleus</keyword>
<dbReference type="RefSeq" id="XP_072812663.1">
    <property type="nucleotide sequence ID" value="XM_072956562.1"/>
</dbReference>
<organism evidence="9 10">
    <name type="scientific">Vicugna pacos</name>
    <name type="common">Alpaca</name>
    <name type="synonym">Lama pacos</name>
    <dbReference type="NCBI Taxonomy" id="30538"/>
    <lineage>
        <taxon>Eukaryota</taxon>
        <taxon>Metazoa</taxon>
        <taxon>Chordata</taxon>
        <taxon>Craniata</taxon>
        <taxon>Vertebrata</taxon>
        <taxon>Euteleostomi</taxon>
        <taxon>Mammalia</taxon>
        <taxon>Eutheria</taxon>
        <taxon>Laurasiatheria</taxon>
        <taxon>Artiodactyla</taxon>
        <taxon>Tylopoda</taxon>
        <taxon>Camelidae</taxon>
        <taxon>Vicugna</taxon>
    </lineage>
</organism>
<feature type="region of interest" description="Disordered" evidence="7">
    <location>
        <begin position="304"/>
        <end position="326"/>
    </location>
</feature>
<proteinExistence type="inferred from homology"/>
<sequence length="636" mass="72090">MDRHDYMSVYGGRAVRAVVHQDGDAVMEETASIEPRQGNVSVLPRQLTSPAIQPIDSSGNHENTVAPQAAFQFQGHQGLLIIPPDNSPTDIYNFDYQLSNVHEDNYQDHTQPTVSSCSTSQPSGWHLVQDEMTECKTTDSYQTSQTRKTQGEEEPCNRGRRFRRPDTQKRRPVRKAPQANPDPVPERKRTAPINPAYTVRKSRVANRVHMRPLRDRVIHLLALRDYKKPELFVRLQKDGIPKSDKNSLGKILQQVASLNPRTLSYTLKDYAFKELQRDWPGYNELDRQTLDLVLSRKLCPFQNATGTNPPEASLASSRDETLSPSEEQLLDSAVIDCSKKRKVRISHVTTTVQTTSSGHLSDTSNSSAAGHSPPLEAAPDHIMQPSPTAYLPTWSPPQPVSSSCSFCSSTEGPEAQDSDVDSFSQNSTTPEGQEGEYTFEKIASISIQMKCSKDLLSDGQFRCKITEHKVKNQEYTIKITQKLKTDREGQGEGENLNSSEEVQNVGTASDNTCSTSDFPDYLTDYVTIVSSEQRQRYEQIFRVEYDEYKALYTKIMTLSKTYISLNSKRKYLSPDSKEYQAINKKISLEYQKMKQVNPTYCAEKKRCHYLYKKLSHIKKLINNYDEQQIELALEQC</sequence>
<dbReference type="Pfam" id="PF07303">
    <property type="entry name" value="Occludin_ELL"/>
    <property type="match status" value="1"/>
</dbReference>
<comment type="similarity">
    <text evidence="2 6">Belongs to the ELL/occludin family.</text>
</comment>
<name>A0ABM5CVI2_VICPA</name>
<dbReference type="GeneID" id="116277849"/>
<dbReference type="InterPro" id="IPR036390">
    <property type="entry name" value="WH_DNA-bd_sf"/>
</dbReference>
<gene>
    <name evidence="10" type="primary">LOC116277849</name>
</gene>
<feature type="compositionally biased region" description="Polar residues" evidence="7">
    <location>
        <begin position="495"/>
        <end position="511"/>
    </location>
</feature>
<accession>A0ABM5CVI2</accession>